<dbReference type="PANTHER" id="PTHR42829">
    <property type="entry name" value="NADH-UBIQUINONE OXIDOREDUCTASE CHAIN 5"/>
    <property type="match status" value="1"/>
</dbReference>
<dbReference type="STRING" id="1265313.HRUBRA_01200"/>
<keyword evidence="5 7" id="KW-1133">Transmembrane helix</keyword>
<dbReference type="EMBL" id="AUVB01000035">
    <property type="protein sequence ID" value="KGE04171.1"/>
    <property type="molecule type" value="Genomic_DNA"/>
</dbReference>
<comment type="function">
    <text evidence="7">Part of an energy-coupled inorganic carbon pump.</text>
</comment>
<feature type="transmembrane region" description="Helical" evidence="7">
    <location>
        <begin position="199"/>
        <end position="221"/>
    </location>
</feature>
<comment type="caution">
    <text evidence="11">The sequence shown here is derived from an EMBL/GenBank/DDBJ whole genome shotgun (WGS) entry which is preliminary data.</text>
</comment>
<name>A0A095XWW6_9GAMM</name>
<protein>
    <recommendedName>
        <fullName evidence="7">Probable inorganic carbon transporter subunit DabB</fullName>
    </recommendedName>
</protein>
<evidence type="ECO:0000256" key="3">
    <source>
        <dbReference type="ARBA" id="ARBA00022475"/>
    </source>
</evidence>
<evidence type="ECO:0000256" key="4">
    <source>
        <dbReference type="ARBA" id="ARBA00022692"/>
    </source>
</evidence>
<evidence type="ECO:0000256" key="7">
    <source>
        <dbReference type="HAMAP-Rule" id="MF_00862"/>
    </source>
</evidence>
<dbReference type="NCBIfam" id="NF006029">
    <property type="entry name" value="PRK08168.1"/>
    <property type="match status" value="1"/>
</dbReference>
<keyword evidence="3 7" id="KW-1003">Cell membrane</keyword>
<proteinExistence type="inferred from homology"/>
<feature type="transmembrane region" description="Helical" evidence="7">
    <location>
        <begin position="153"/>
        <end position="172"/>
    </location>
</feature>
<dbReference type="GO" id="GO:0005886">
    <property type="term" value="C:plasma membrane"/>
    <property type="evidence" value="ECO:0007669"/>
    <property type="project" value="UniProtKB-SubCell"/>
</dbReference>
<dbReference type="AlphaFoldDB" id="A0A095XWW6"/>
<dbReference type="HOGENOM" id="CLU_007100_11_1_6"/>
<dbReference type="eggNOG" id="COG1009">
    <property type="taxonomic scope" value="Bacteria"/>
</dbReference>
<sequence length="513" mass="54656">MTGNWTDLALLLVPLVYLLSAGLAGLTGPRAGWRLVQGGSGLALALALVLDFAPAPVSGWFLHDPLNSIVLSLVAFVGLVVARFSTHYLEGDTGQDRFQRWLQLTLACVAVVVTTNHFLVLLLAWAGISLSMHRLLMFYPERKRAALAAHKKFLFARLAELCLAAAGCLLYLEHGTLYIDGMLAGYGAPGTTLGLREQLAALLIASAAMIKCAQFPMHGWLIQVVEAPTPVSALLHAGIINLGGYLLLLMAPLMVHAAPAKGLLLVVAGLTCVIAALITMTRVSIKVLLAWSTVAQMGLMLVECALGQYGLALLHLVAHSCYKAYCFLAAGGQVEAYLRQRLAPPAPAPRWAAPGFAVAVLALFGGLAVPGLLAADASLWLLFALMALVLVSERGSVLVRGSALRVLAVAGALTIAYALQKLLFTALAPAAAAPGLAATFWCMALFLGLLGAYWLLRCRPDSPLARRLYRNLYAGLYLDEWSTRITLAIWPAKLPLRATSKQVLTIKSLEATR</sequence>
<feature type="transmembrane region" description="Helical" evidence="7">
    <location>
        <begin position="69"/>
        <end position="89"/>
    </location>
</feature>
<evidence type="ECO:0000256" key="5">
    <source>
        <dbReference type="ARBA" id="ARBA00022989"/>
    </source>
</evidence>
<dbReference type="InterPro" id="IPR046396">
    <property type="entry name" value="Transporter_DabB"/>
</dbReference>
<keyword evidence="12" id="KW-1185">Reference proteome</keyword>
<evidence type="ECO:0000256" key="6">
    <source>
        <dbReference type="ARBA" id="ARBA00023136"/>
    </source>
</evidence>
<dbReference type="Proteomes" id="UP000029640">
    <property type="component" value="Unassembled WGS sequence"/>
</dbReference>
<feature type="domain" description="NADH:quinone oxidoreductase/Mrp antiporter transmembrane" evidence="9">
    <location>
        <begin position="116"/>
        <end position="388"/>
    </location>
</feature>
<gene>
    <name evidence="7" type="primary">dabB</name>
    <name evidence="11" type="ORF">HRUBRA_01200</name>
</gene>
<feature type="transmembrane region" description="Helical" evidence="7">
    <location>
        <begin position="101"/>
        <end position="132"/>
    </location>
</feature>
<evidence type="ECO:0000256" key="2">
    <source>
        <dbReference type="ARBA" id="ARBA00022448"/>
    </source>
</evidence>
<dbReference type="GO" id="GO:0015990">
    <property type="term" value="P:electron transport coupled proton transport"/>
    <property type="evidence" value="ECO:0007669"/>
    <property type="project" value="TreeGrafter"/>
</dbReference>
<evidence type="ECO:0000313" key="12">
    <source>
        <dbReference type="Proteomes" id="UP000029640"/>
    </source>
</evidence>
<dbReference type="Pfam" id="PF00662">
    <property type="entry name" value="Proton_antipo_N"/>
    <property type="match status" value="1"/>
</dbReference>
<evidence type="ECO:0000256" key="8">
    <source>
        <dbReference type="RuleBase" id="RU000320"/>
    </source>
</evidence>
<evidence type="ECO:0000313" key="11">
    <source>
        <dbReference type="EMBL" id="KGE04171.1"/>
    </source>
</evidence>
<dbReference type="RefSeq" id="WP_035516783.1">
    <property type="nucleotide sequence ID" value="NZ_KN234770.1"/>
</dbReference>
<dbReference type="InterPro" id="IPR001516">
    <property type="entry name" value="Proton_antipo_N"/>
</dbReference>
<feature type="transmembrane region" description="Helical" evidence="7">
    <location>
        <begin position="438"/>
        <end position="456"/>
    </location>
</feature>
<dbReference type="PRINTS" id="PR01434">
    <property type="entry name" value="NADHDHGNASE5"/>
</dbReference>
<keyword evidence="4 7" id="KW-0812">Transmembrane</keyword>
<accession>A0A095XWW6</accession>
<comment type="subcellular location">
    <subcellularLocation>
        <location evidence="7">Cell membrane</location>
        <topology evidence="7">Multi-pass membrane protein</topology>
    </subcellularLocation>
    <subcellularLocation>
        <location evidence="1">Endomembrane system</location>
        <topology evidence="1">Multi-pass membrane protein</topology>
    </subcellularLocation>
    <subcellularLocation>
        <location evidence="8">Membrane</location>
        <topology evidence="8">Multi-pass membrane protein</topology>
    </subcellularLocation>
</comment>
<feature type="transmembrane region" description="Helical" evidence="7">
    <location>
        <begin position="406"/>
        <end position="432"/>
    </location>
</feature>
<dbReference type="GO" id="GO:0042773">
    <property type="term" value="P:ATP synthesis coupled electron transport"/>
    <property type="evidence" value="ECO:0007669"/>
    <property type="project" value="InterPro"/>
</dbReference>
<evidence type="ECO:0000256" key="1">
    <source>
        <dbReference type="ARBA" id="ARBA00004127"/>
    </source>
</evidence>
<feature type="transmembrane region" description="Helical" evidence="7">
    <location>
        <begin position="287"/>
        <end position="310"/>
    </location>
</feature>
<dbReference type="GO" id="GO:0008137">
    <property type="term" value="F:NADH dehydrogenase (ubiquinone) activity"/>
    <property type="evidence" value="ECO:0007669"/>
    <property type="project" value="InterPro"/>
</dbReference>
<dbReference type="GO" id="GO:0003954">
    <property type="term" value="F:NADH dehydrogenase activity"/>
    <property type="evidence" value="ECO:0007669"/>
    <property type="project" value="TreeGrafter"/>
</dbReference>
<feature type="transmembrane region" description="Helical" evidence="7">
    <location>
        <begin position="379"/>
        <end position="399"/>
    </location>
</feature>
<organism evidence="11 12">
    <name type="scientific">Pseudohaliea rubra DSM 19751</name>
    <dbReference type="NCBI Taxonomy" id="1265313"/>
    <lineage>
        <taxon>Bacteria</taxon>
        <taxon>Pseudomonadati</taxon>
        <taxon>Pseudomonadota</taxon>
        <taxon>Gammaproteobacteria</taxon>
        <taxon>Cellvibrionales</taxon>
        <taxon>Halieaceae</taxon>
        <taxon>Pseudohaliea</taxon>
    </lineage>
</organism>
<comment type="subunit">
    <text evidence="7">Forms a complex with DabA.</text>
</comment>
<dbReference type="PANTHER" id="PTHR42829:SF1">
    <property type="entry name" value="INORGANIC CARBON TRANSPORTER SUBUNIT DABB-RELATED"/>
    <property type="match status" value="1"/>
</dbReference>
<dbReference type="PATRIC" id="fig|1265313.6.peg.1184"/>
<keyword evidence="2 7" id="KW-0813">Transport</keyword>
<feature type="domain" description="NADH-Ubiquinone oxidoreductase (complex I) chain 5 N-terminal" evidence="10">
    <location>
        <begin position="61"/>
        <end position="98"/>
    </location>
</feature>
<dbReference type="HAMAP" id="MF_00862">
    <property type="entry name" value="DabB"/>
    <property type="match status" value="1"/>
</dbReference>
<evidence type="ECO:0000259" key="10">
    <source>
        <dbReference type="Pfam" id="PF00662"/>
    </source>
</evidence>
<feature type="transmembrane region" description="Helical" evidence="7">
    <location>
        <begin position="351"/>
        <end position="373"/>
    </location>
</feature>
<feature type="transmembrane region" description="Helical" evidence="7">
    <location>
        <begin position="262"/>
        <end position="280"/>
    </location>
</feature>
<comment type="similarity">
    <text evidence="7">Belongs to the inorganic carbon transporter (TC 9.A.2) DabB family.</text>
</comment>
<dbReference type="OrthoDB" id="9811798at2"/>
<feature type="transmembrane region" description="Helical" evidence="7">
    <location>
        <begin position="233"/>
        <end position="256"/>
    </location>
</feature>
<reference evidence="11 12" key="1">
    <citation type="journal article" date="2014" name="Genome Announc.">
        <title>Genome Sequence of Gammaproteobacterial Pseudohaliea rubra Type Strain DSM 19751, Isolated from Coastal Seawater of the Mediterranean Sea.</title>
        <authorList>
            <person name="Spring S."/>
            <person name="Fiebig A."/>
            <person name="Riedel T."/>
            <person name="Goker M."/>
            <person name="Klenk H.P."/>
        </authorList>
    </citation>
    <scope>NUCLEOTIDE SEQUENCE [LARGE SCALE GENOMIC DNA]</scope>
    <source>
        <strain evidence="11 12">DSM 19751</strain>
    </source>
</reference>
<evidence type="ECO:0000259" key="9">
    <source>
        <dbReference type="Pfam" id="PF00361"/>
    </source>
</evidence>
<keyword evidence="6 7" id="KW-0472">Membrane</keyword>
<dbReference type="GO" id="GO:0012505">
    <property type="term" value="C:endomembrane system"/>
    <property type="evidence" value="ECO:0007669"/>
    <property type="project" value="UniProtKB-SubCell"/>
</dbReference>
<dbReference type="InterPro" id="IPR003945">
    <property type="entry name" value="NU5C-like"/>
</dbReference>
<dbReference type="InterPro" id="IPR001750">
    <property type="entry name" value="ND/Mrp_TM"/>
</dbReference>
<dbReference type="Pfam" id="PF00361">
    <property type="entry name" value="Proton_antipo_M"/>
    <property type="match status" value="1"/>
</dbReference>
<feature type="transmembrane region" description="Helical" evidence="7">
    <location>
        <begin position="40"/>
        <end position="62"/>
    </location>
</feature>